<keyword evidence="2" id="KW-1185">Reference proteome</keyword>
<dbReference type="EMBL" id="CP147251">
    <property type="protein sequence ID" value="WYJ77396.1"/>
    <property type="molecule type" value="Genomic_DNA"/>
</dbReference>
<evidence type="ECO:0008006" key="3">
    <source>
        <dbReference type="Google" id="ProtNLM"/>
    </source>
</evidence>
<reference evidence="1 2" key="2">
    <citation type="submission" date="2024-03" db="EMBL/GenBank/DDBJ databases">
        <title>The Genome Sequence of Enterococcus sp. DIV2402.</title>
        <authorList>
            <consortium name="The Broad Institute Genomics Platform"/>
            <consortium name="The Broad Institute Microbial Omics Core"/>
            <consortium name="The Broad Institute Genomic Center for Infectious Diseases"/>
            <person name="Earl A."/>
            <person name="Manson A."/>
            <person name="Gilmore M."/>
            <person name="Schwartman J."/>
            <person name="Shea T."/>
            <person name="Abouelleil A."/>
            <person name="Cao P."/>
            <person name="Chapman S."/>
            <person name="Cusick C."/>
            <person name="Young S."/>
            <person name="Neafsey D."/>
            <person name="Nusbaum C."/>
            <person name="Birren B."/>
        </authorList>
    </citation>
    <scope>NUCLEOTIDE SEQUENCE [LARGE SCALE GENOMIC DNA]</scope>
    <source>
        <strain evidence="1 2">DIV2402</strain>
    </source>
</reference>
<accession>A0ABZ2SQJ2</accession>
<gene>
    <name evidence="1" type="ORF">DOK78_002034</name>
</gene>
<dbReference type="Proteomes" id="UP000664701">
    <property type="component" value="Chromosome"/>
</dbReference>
<evidence type="ECO:0000313" key="2">
    <source>
        <dbReference type="Proteomes" id="UP000664701"/>
    </source>
</evidence>
<dbReference type="Gene3D" id="3.40.630.30">
    <property type="match status" value="1"/>
</dbReference>
<name>A0ABZ2SQJ2_9ENTE</name>
<evidence type="ECO:0000313" key="1">
    <source>
        <dbReference type="EMBL" id="WYJ77396.1"/>
    </source>
</evidence>
<sequence>MKNENIDTERLILRPLQIIDSKQMLNNLVSSEKVTKFLTWSPHYDIDSVKASIAKKI</sequence>
<dbReference type="RefSeq" id="WP_207940471.1">
    <property type="nucleotide sequence ID" value="NZ_CP147251.1"/>
</dbReference>
<proteinExistence type="predicted"/>
<organism evidence="1 2">
    <name type="scientific">Candidatus Enterococcus lowellii</name>
    <dbReference type="NCBI Taxonomy" id="2230877"/>
    <lineage>
        <taxon>Bacteria</taxon>
        <taxon>Bacillati</taxon>
        <taxon>Bacillota</taxon>
        <taxon>Bacilli</taxon>
        <taxon>Lactobacillales</taxon>
        <taxon>Enterococcaceae</taxon>
        <taxon>Enterococcus</taxon>
    </lineage>
</organism>
<reference evidence="1 2" key="1">
    <citation type="submission" date="2021-03" db="EMBL/GenBank/DDBJ databases">
        <authorList>
            <person name="Gilmore M.S."/>
            <person name="Schwartzman J."/>
            <person name="Van Tyne D."/>
            <person name="Martin M."/>
            <person name="Earl A.M."/>
            <person name="Manson A.L."/>
            <person name="Straub T."/>
            <person name="Salamzade R."/>
            <person name="Saavedra J."/>
            <person name="Lebreton F."/>
            <person name="Prichula J."/>
            <person name="Schaufler K."/>
            <person name="Gaca A."/>
            <person name="Sgardioli B."/>
            <person name="Wagenaar J."/>
            <person name="Strong T."/>
        </authorList>
    </citation>
    <scope>NUCLEOTIDE SEQUENCE [LARGE SCALE GENOMIC DNA]</scope>
    <source>
        <strain evidence="1 2">DIV2402</strain>
    </source>
</reference>
<protein>
    <recommendedName>
        <fullName evidence="3">N-acetyltransferase domain-containing protein</fullName>
    </recommendedName>
</protein>